<organism evidence="1 2">
    <name type="scientific">Candidatus Treponema excrementipullorum</name>
    <dbReference type="NCBI Taxonomy" id="2838768"/>
    <lineage>
        <taxon>Bacteria</taxon>
        <taxon>Pseudomonadati</taxon>
        <taxon>Spirochaetota</taxon>
        <taxon>Spirochaetia</taxon>
        <taxon>Spirochaetales</taxon>
        <taxon>Treponemataceae</taxon>
        <taxon>Treponema</taxon>
    </lineage>
</organism>
<comment type="caution">
    <text evidence="1">The sequence shown here is derived from an EMBL/GenBank/DDBJ whole genome shotgun (WGS) entry which is preliminary data.</text>
</comment>
<dbReference type="EMBL" id="JAHLFV010000173">
    <property type="protein sequence ID" value="MBU3850372.1"/>
    <property type="molecule type" value="Genomic_DNA"/>
</dbReference>
<dbReference type="Proteomes" id="UP000823914">
    <property type="component" value="Unassembled WGS sequence"/>
</dbReference>
<evidence type="ECO:0000313" key="2">
    <source>
        <dbReference type="Proteomes" id="UP000823914"/>
    </source>
</evidence>
<reference evidence="1" key="1">
    <citation type="journal article" date="2021" name="PeerJ">
        <title>Extensive microbial diversity within the chicken gut microbiome revealed by metagenomics and culture.</title>
        <authorList>
            <person name="Gilroy R."/>
            <person name="Ravi A."/>
            <person name="Getino M."/>
            <person name="Pursley I."/>
            <person name="Horton D.L."/>
            <person name="Alikhan N.F."/>
            <person name="Baker D."/>
            <person name="Gharbi K."/>
            <person name="Hall N."/>
            <person name="Watson M."/>
            <person name="Adriaenssens E.M."/>
            <person name="Foster-Nyarko E."/>
            <person name="Jarju S."/>
            <person name="Secka A."/>
            <person name="Antonio M."/>
            <person name="Oren A."/>
            <person name="Chaudhuri R.R."/>
            <person name="La Ragione R."/>
            <person name="Hildebrand F."/>
            <person name="Pallen M.J."/>
        </authorList>
    </citation>
    <scope>NUCLEOTIDE SEQUENCE</scope>
    <source>
        <strain evidence="1">Gambia15-2214</strain>
    </source>
</reference>
<evidence type="ECO:0000313" key="1">
    <source>
        <dbReference type="EMBL" id="MBU3850372.1"/>
    </source>
</evidence>
<sequence>MLLGQNSYKLELALLKKLQKSLGFTRLRYNFLGTNTKTSKSDFFFIEVYAEKMSDSCSKVFVRVGKYQGSESFFEREFGLNEINVQGTRGSIGEDSFLIDPTSLTGLIASSKGVVSWSLKINRKASYSTKRGRSDIYWSISGLNACFSGELFFGSETYIVSPGISNGYIDEIFGKKLPSPFFNLTCHYIKSSISGKKTEEGNFVVQGGYSNFIAFVCNIGSLFIRKNCAKKICHYSFSDFDEKFHWTVSLPYKKYLVDLDVYIPKEDLISRKYLSLEDGVDTISFGGASGSGELRVYRKKGKSLEILDHFVLQNVLCEHAD</sequence>
<dbReference type="AlphaFoldDB" id="A0A9E2L2M3"/>
<protein>
    <recommendedName>
        <fullName evidence="3">Tocopherol cyclase</fullName>
    </recommendedName>
</protein>
<proteinExistence type="predicted"/>
<name>A0A9E2L2M3_9SPIR</name>
<evidence type="ECO:0008006" key="3">
    <source>
        <dbReference type="Google" id="ProtNLM"/>
    </source>
</evidence>
<gene>
    <name evidence="1" type="ORF">IAA16_07390</name>
</gene>
<reference evidence="1" key="2">
    <citation type="submission" date="2021-04" db="EMBL/GenBank/DDBJ databases">
        <authorList>
            <person name="Gilroy R."/>
        </authorList>
    </citation>
    <scope>NUCLEOTIDE SEQUENCE</scope>
    <source>
        <strain evidence="1">Gambia15-2214</strain>
    </source>
</reference>
<accession>A0A9E2L2M3</accession>